<reference evidence="5 6" key="1">
    <citation type="submission" date="2024-09" db="EMBL/GenBank/DDBJ databases">
        <authorList>
            <person name="Sun Q."/>
            <person name="Mori K."/>
        </authorList>
    </citation>
    <scope>NUCLEOTIDE SEQUENCE [LARGE SCALE GENOMIC DNA]</scope>
    <source>
        <strain evidence="5 6">JCM 3324</strain>
    </source>
</reference>
<feature type="domain" description="HTH gntR-type" evidence="4">
    <location>
        <begin position="8"/>
        <end position="76"/>
    </location>
</feature>
<evidence type="ECO:0000256" key="1">
    <source>
        <dbReference type="ARBA" id="ARBA00023015"/>
    </source>
</evidence>
<sequence>MLDREGPVPLYVQVAEVLRERIAGGEFGVGDALPSEAALEEEFGIGRTTARNAARELRRRGLAHTVRGEGTFVGPAGVPRVKPSRALYVPIAAAVAARITRGELRPGRAVPDAGTLSRHYGVARVTARQAVALLVRQGWAVETPPRGVRVADPSAWPRELAPAGEHPLTSVLLK</sequence>
<keyword evidence="2" id="KW-0238">DNA-binding</keyword>
<dbReference type="Gene3D" id="1.10.10.10">
    <property type="entry name" value="Winged helix-like DNA-binding domain superfamily/Winged helix DNA-binding domain"/>
    <property type="match status" value="2"/>
</dbReference>
<dbReference type="CDD" id="cd07377">
    <property type="entry name" value="WHTH_GntR"/>
    <property type="match status" value="1"/>
</dbReference>
<evidence type="ECO:0000256" key="3">
    <source>
        <dbReference type="ARBA" id="ARBA00023163"/>
    </source>
</evidence>
<dbReference type="PANTHER" id="PTHR44846:SF1">
    <property type="entry name" value="MANNOSYL-D-GLYCERATE TRANSPORT_METABOLISM SYSTEM REPRESSOR MNGR-RELATED"/>
    <property type="match status" value="1"/>
</dbReference>
<dbReference type="InterPro" id="IPR000524">
    <property type="entry name" value="Tscrpt_reg_HTH_GntR"/>
</dbReference>
<dbReference type="InterPro" id="IPR036390">
    <property type="entry name" value="WH_DNA-bd_sf"/>
</dbReference>
<dbReference type="InterPro" id="IPR036388">
    <property type="entry name" value="WH-like_DNA-bd_sf"/>
</dbReference>
<keyword evidence="1" id="KW-0805">Transcription regulation</keyword>
<evidence type="ECO:0000313" key="6">
    <source>
        <dbReference type="Proteomes" id="UP001589568"/>
    </source>
</evidence>
<accession>A0ABV5NQW7</accession>
<evidence type="ECO:0000256" key="2">
    <source>
        <dbReference type="ARBA" id="ARBA00023125"/>
    </source>
</evidence>
<dbReference type="PANTHER" id="PTHR44846">
    <property type="entry name" value="MANNOSYL-D-GLYCERATE TRANSPORT/METABOLISM SYSTEM REPRESSOR MNGR-RELATED"/>
    <property type="match status" value="1"/>
</dbReference>
<keyword evidence="3" id="KW-0804">Transcription</keyword>
<proteinExistence type="predicted"/>
<dbReference type="PROSITE" id="PS50949">
    <property type="entry name" value="HTH_GNTR"/>
    <property type="match status" value="2"/>
</dbReference>
<comment type="caution">
    <text evidence="5">The sequence shown here is derived from an EMBL/GenBank/DDBJ whole genome shotgun (WGS) entry which is preliminary data.</text>
</comment>
<dbReference type="RefSeq" id="WP_379483704.1">
    <property type="nucleotide sequence ID" value="NZ_JBHMCF010000020.1"/>
</dbReference>
<dbReference type="InterPro" id="IPR050679">
    <property type="entry name" value="Bact_HTH_transcr_reg"/>
</dbReference>
<evidence type="ECO:0000259" key="4">
    <source>
        <dbReference type="PROSITE" id="PS50949"/>
    </source>
</evidence>
<protein>
    <submittedName>
        <fullName evidence="5">GntR family transcriptional regulator</fullName>
    </submittedName>
</protein>
<keyword evidence="6" id="KW-1185">Reference proteome</keyword>
<dbReference type="Proteomes" id="UP001589568">
    <property type="component" value="Unassembled WGS sequence"/>
</dbReference>
<dbReference type="EMBL" id="JBHMCF010000020">
    <property type="protein sequence ID" value="MFB9472089.1"/>
    <property type="molecule type" value="Genomic_DNA"/>
</dbReference>
<dbReference type="SUPFAM" id="SSF46785">
    <property type="entry name" value="Winged helix' DNA-binding domain"/>
    <property type="match status" value="2"/>
</dbReference>
<dbReference type="SMART" id="SM00345">
    <property type="entry name" value="HTH_GNTR"/>
    <property type="match status" value="2"/>
</dbReference>
<organism evidence="5 6">
    <name type="scientific">Nonomuraea salmonea</name>
    <dbReference type="NCBI Taxonomy" id="46181"/>
    <lineage>
        <taxon>Bacteria</taxon>
        <taxon>Bacillati</taxon>
        <taxon>Actinomycetota</taxon>
        <taxon>Actinomycetes</taxon>
        <taxon>Streptosporangiales</taxon>
        <taxon>Streptosporangiaceae</taxon>
        <taxon>Nonomuraea</taxon>
    </lineage>
</organism>
<name>A0ABV5NQW7_9ACTN</name>
<feature type="domain" description="HTH gntR-type" evidence="4">
    <location>
        <begin position="85"/>
        <end position="153"/>
    </location>
</feature>
<evidence type="ECO:0000313" key="5">
    <source>
        <dbReference type="EMBL" id="MFB9472089.1"/>
    </source>
</evidence>
<dbReference type="PRINTS" id="PR00035">
    <property type="entry name" value="HTHGNTR"/>
</dbReference>
<dbReference type="Pfam" id="PF00392">
    <property type="entry name" value="GntR"/>
    <property type="match status" value="2"/>
</dbReference>
<gene>
    <name evidence="5" type="ORF">ACFFR3_21455</name>
</gene>